<keyword evidence="5" id="KW-1185">Reference proteome</keyword>
<evidence type="ECO:0000256" key="1">
    <source>
        <dbReference type="ARBA" id="ARBA00022741"/>
    </source>
</evidence>
<dbReference type="GO" id="GO:0005524">
    <property type="term" value="F:ATP binding"/>
    <property type="evidence" value="ECO:0007669"/>
    <property type="project" value="UniProtKB-KW"/>
</dbReference>
<evidence type="ECO:0000259" key="3">
    <source>
        <dbReference type="PROSITE" id="PS50893"/>
    </source>
</evidence>
<keyword evidence="2 4" id="KW-0067">ATP-binding</keyword>
<dbReference type="GO" id="GO:0022857">
    <property type="term" value="F:transmembrane transporter activity"/>
    <property type="evidence" value="ECO:0007669"/>
    <property type="project" value="TreeGrafter"/>
</dbReference>
<dbReference type="InterPro" id="IPR027417">
    <property type="entry name" value="P-loop_NTPase"/>
</dbReference>
<dbReference type="Proteomes" id="UP000245396">
    <property type="component" value="Unassembled WGS sequence"/>
</dbReference>
<dbReference type="SUPFAM" id="SSF52540">
    <property type="entry name" value="P-loop containing nucleoside triphosphate hydrolases"/>
    <property type="match status" value="1"/>
</dbReference>
<reference evidence="4 5" key="1">
    <citation type="submission" date="2018-05" db="EMBL/GenBank/DDBJ databases">
        <title>Genomic Encyclopedia of Type Strains, Phase IV (KMG-IV): sequencing the most valuable type-strain genomes for metagenomic binning, comparative biology and taxonomic classification.</title>
        <authorList>
            <person name="Goeker M."/>
        </authorList>
    </citation>
    <scope>NUCLEOTIDE SEQUENCE [LARGE SCALE GENOMIC DNA]</scope>
    <source>
        <strain evidence="4 5">DSM 6986</strain>
    </source>
</reference>
<keyword evidence="1" id="KW-0547">Nucleotide-binding</keyword>
<evidence type="ECO:0000313" key="4">
    <source>
        <dbReference type="EMBL" id="PWJ86631.1"/>
    </source>
</evidence>
<dbReference type="InterPro" id="IPR003439">
    <property type="entry name" value="ABC_transporter-like_ATP-bd"/>
</dbReference>
<dbReference type="OrthoDB" id="9787227at2"/>
<feature type="domain" description="ABC transporter" evidence="3">
    <location>
        <begin position="6"/>
        <end position="221"/>
    </location>
</feature>
<dbReference type="PROSITE" id="PS50893">
    <property type="entry name" value="ABC_TRANSPORTER_2"/>
    <property type="match status" value="1"/>
</dbReference>
<dbReference type="RefSeq" id="WP_109611567.1">
    <property type="nucleotide sequence ID" value="NZ_QGGG01000001.1"/>
</dbReference>
<dbReference type="Pfam" id="PF00005">
    <property type="entry name" value="ABC_tran"/>
    <property type="match status" value="1"/>
</dbReference>
<comment type="caution">
    <text evidence="4">The sequence shown here is derived from an EMBL/GenBank/DDBJ whole genome shotgun (WGS) entry which is preliminary data.</text>
</comment>
<protein>
    <submittedName>
        <fullName evidence="4">Putative ABC transport system ATP-binding protein</fullName>
    </submittedName>
</protein>
<dbReference type="GO" id="GO:0005886">
    <property type="term" value="C:plasma membrane"/>
    <property type="evidence" value="ECO:0007669"/>
    <property type="project" value="TreeGrafter"/>
</dbReference>
<sequence length="221" mass="23913">MLSLAVHKLEIRYPGLPAPALDIPALFIEPGTHIALTGPSGAGKTTFINIAVGMERVRSGKVEWDGENLAAMSEGRRDRWRARNAGLVMQDFHLFPGLSALGNVLLPQRLSRFRLPGDMRSRALDMLARVGIDRADQPVETMSRGQMQRVAVARALVGRPGVIIADEPTASLDAGSGEAVASLLLDLARETKATLIVATHDARLTGRLDRILQLENGWVRG</sequence>
<gene>
    <name evidence="4" type="ORF">C7441_101512</name>
</gene>
<dbReference type="AlphaFoldDB" id="A0A316CA42"/>
<dbReference type="Gene3D" id="3.40.50.300">
    <property type="entry name" value="P-loop containing nucleotide triphosphate hydrolases"/>
    <property type="match status" value="1"/>
</dbReference>
<dbReference type="InterPro" id="IPR015854">
    <property type="entry name" value="ABC_transpr_LolD-like"/>
</dbReference>
<proteinExistence type="predicted"/>
<organism evidence="4 5">
    <name type="scientific">Pseudaminobacter salicylatoxidans</name>
    <dbReference type="NCBI Taxonomy" id="93369"/>
    <lineage>
        <taxon>Bacteria</taxon>
        <taxon>Pseudomonadati</taxon>
        <taxon>Pseudomonadota</taxon>
        <taxon>Alphaproteobacteria</taxon>
        <taxon>Hyphomicrobiales</taxon>
        <taxon>Phyllobacteriaceae</taxon>
        <taxon>Pseudaminobacter</taxon>
    </lineage>
</organism>
<dbReference type="EMBL" id="QGGG01000001">
    <property type="protein sequence ID" value="PWJ86631.1"/>
    <property type="molecule type" value="Genomic_DNA"/>
</dbReference>
<dbReference type="SMART" id="SM00382">
    <property type="entry name" value="AAA"/>
    <property type="match status" value="1"/>
</dbReference>
<dbReference type="InterPro" id="IPR003593">
    <property type="entry name" value="AAA+_ATPase"/>
</dbReference>
<dbReference type="STRING" id="1192868.GCA_000304395_00572"/>
<accession>A0A316CA42</accession>
<evidence type="ECO:0000313" key="5">
    <source>
        <dbReference type="Proteomes" id="UP000245396"/>
    </source>
</evidence>
<evidence type="ECO:0000256" key="2">
    <source>
        <dbReference type="ARBA" id="ARBA00022840"/>
    </source>
</evidence>
<dbReference type="PANTHER" id="PTHR24220">
    <property type="entry name" value="IMPORT ATP-BINDING PROTEIN"/>
    <property type="match status" value="1"/>
</dbReference>
<dbReference type="GO" id="GO:0016887">
    <property type="term" value="F:ATP hydrolysis activity"/>
    <property type="evidence" value="ECO:0007669"/>
    <property type="project" value="InterPro"/>
</dbReference>
<name>A0A316CA42_PSESE</name>